<dbReference type="OrthoDB" id="2156435at2759"/>
<evidence type="ECO:0000256" key="1">
    <source>
        <dbReference type="ARBA" id="ARBA00004236"/>
    </source>
</evidence>
<dbReference type="GO" id="GO:0005886">
    <property type="term" value="C:plasma membrane"/>
    <property type="evidence" value="ECO:0007669"/>
    <property type="project" value="UniProtKB-SubCell"/>
</dbReference>
<evidence type="ECO:0000313" key="10">
    <source>
        <dbReference type="Proteomes" id="UP000193648"/>
    </source>
</evidence>
<dbReference type="AlphaFoldDB" id="A0A1Y2GGW9"/>
<gene>
    <name evidence="9" type="ORF">BCR41DRAFT_398846</name>
</gene>
<dbReference type="Pfam" id="PF02608">
    <property type="entry name" value="Bmp"/>
    <property type="match status" value="1"/>
</dbReference>
<organism evidence="9 10">
    <name type="scientific">Lobosporangium transversale</name>
    <dbReference type="NCBI Taxonomy" id="64571"/>
    <lineage>
        <taxon>Eukaryota</taxon>
        <taxon>Fungi</taxon>
        <taxon>Fungi incertae sedis</taxon>
        <taxon>Mucoromycota</taxon>
        <taxon>Mortierellomycotina</taxon>
        <taxon>Mortierellomycetes</taxon>
        <taxon>Mortierellales</taxon>
        <taxon>Mortierellaceae</taxon>
        <taxon>Lobosporangium</taxon>
    </lineage>
</organism>
<keyword evidence="5" id="KW-0449">Lipoprotein</keyword>
<evidence type="ECO:0000259" key="8">
    <source>
        <dbReference type="Pfam" id="PF02608"/>
    </source>
</evidence>
<evidence type="ECO:0000256" key="6">
    <source>
        <dbReference type="SAM" id="MobiDB-lite"/>
    </source>
</evidence>
<comment type="caution">
    <text evidence="9">The sequence shown here is derived from an EMBL/GenBank/DDBJ whole genome shotgun (WGS) entry which is preliminary data.</text>
</comment>
<feature type="domain" description="ABC transporter substrate-binding protein PnrA-like" evidence="8">
    <location>
        <begin position="106"/>
        <end position="348"/>
    </location>
</feature>
<keyword evidence="4" id="KW-0472">Membrane</keyword>
<evidence type="ECO:0000256" key="2">
    <source>
        <dbReference type="ARBA" id="ARBA00022475"/>
    </source>
</evidence>
<keyword evidence="3 7" id="KW-0732">Signal</keyword>
<protein>
    <submittedName>
        <fullName evidence="9">Basic membrane protein-domain-containing protein</fullName>
    </submittedName>
</protein>
<dbReference type="EMBL" id="MCFF01000034">
    <property type="protein sequence ID" value="ORZ09407.1"/>
    <property type="molecule type" value="Genomic_DNA"/>
</dbReference>
<keyword evidence="2" id="KW-1003">Cell membrane</keyword>
<feature type="region of interest" description="Disordered" evidence="6">
    <location>
        <begin position="380"/>
        <end position="402"/>
    </location>
</feature>
<evidence type="ECO:0000256" key="5">
    <source>
        <dbReference type="ARBA" id="ARBA00023288"/>
    </source>
</evidence>
<dbReference type="RefSeq" id="XP_021878860.1">
    <property type="nucleotide sequence ID" value="XM_022029000.1"/>
</dbReference>
<keyword evidence="10" id="KW-1185">Reference proteome</keyword>
<feature type="chain" id="PRO_5012417929" evidence="7">
    <location>
        <begin position="30"/>
        <end position="441"/>
    </location>
</feature>
<evidence type="ECO:0000313" key="9">
    <source>
        <dbReference type="EMBL" id="ORZ09407.1"/>
    </source>
</evidence>
<dbReference type="Gene3D" id="3.40.50.2300">
    <property type="match status" value="2"/>
</dbReference>
<evidence type="ECO:0000256" key="7">
    <source>
        <dbReference type="SAM" id="SignalP"/>
    </source>
</evidence>
<sequence>MYSNFFQVDVHAAAVILLLSLHCITGALALQTNSNSNVNMALVLQGGPDGTKEGTSNAMALQGAKEACIGNLPTNAGYQYKTCTLHTFTPASETLQAYSSLIPPKAKENDFMMALGYFPSKAIQAAANTNGQKLFAIADFEFTPPVANIVSVMYSEDQIGYLAGLLAGEVAKTRGGKVAVIGGIDQPSVRRQVNGFGNGVKASCSTCRAYGIYAGTFDADPKTSTSVSQAFKSRKVSVVFNAASIFGTTTLKNLTVQQGVYGIGSGSDEWVTNWAYGSVPGSEHILTSIQTDYRVLVRSVMQSVLRANLTGGSTVFFGVNADAAQSAIKLAPVHEASNVFTKELQNKMEGYIEDITKGKLKTGVDHKTGETPTSVELLSLTANDSKESNNDEDRTNSTVELTSSSHTSSASLLLSFGDQSQKMVYFTELLLIVFMVQMMMV</sequence>
<dbReference type="InParanoid" id="A0A1Y2GGW9"/>
<proteinExistence type="predicted"/>
<dbReference type="GeneID" id="33570843"/>
<feature type="compositionally biased region" description="Basic and acidic residues" evidence="6">
    <location>
        <begin position="384"/>
        <end position="395"/>
    </location>
</feature>
<evidence type="ECO:0000256" key="4">
    <source>
        <dbReference type="ARBA" id="ARBA00023136"/>
    </source>
</evidence>
<reference evidence="9 10" key="1">
    <citation type="submission" date="2016-07" db="EMBL/GenBank/DDBJ databases">
        <title>Pervasive Adenine N6-methylation of Active Genes in Fungi.</title>
        <authorList>
            <consortium name="DOE Joint Genome Institute"/>
            <person name="Mondo S.J."/>
            <person name="Dannebaum R.O."/>
            <person name="Kuo R.C."/>
            <person name="Labutti K."/>
            <person name="Haridas S."/>
            <person name="Kuo A."/>
            <person name="Salamov A."/>
            <person name="Ahrendt S.R."/>
            <person name="Lipzen A."/>
            <person name="Sullivan W."/>
            <person name="Andreopoulos W.B."/>
            <person name="Clum A."/>
            <person name="Lindquist E."/>
            <person name="Daum C."/>
            <person name="Ramamoorthy G.K."/>
            <person name="Gryganskyi A."/>
            <person name="Culley D."/>
            <person name="Magnuson J.K."/>
            <person name="James T.Y."/>
            <person name="O'Malley M.A."/>
            <person name="Stajich J.E."/>
            <person name="Spatafora J.W."/>
            <person name="Visel A."/>
            <person name="Grigoriev I.V."/>
        </authorList>
    </citation>
    <scope>NUCLEOTIDE SEQUENCE [LARGE SCALE GENOMIC DNA]</scope>
    <source>
        <strain evidence="9 10">NRRL 3116</strain>
    </source>
</reference>
<evidence type="ECO:0000256" key="3">
    <source>
        <dbReference type="ARBA" id="ARBA00022729"/>
    </source>
</evidence>
<feature type="signal peptide" evidence="7">
    <location>
        <begin position="1"/>
        <end position="29"/>
    </location>
</feature>
<dbReference type="InterPro" id="IPR050957">
    <property type="entry name" value="BMP_lipoprotein"/>
</dbReference>
<dbReference type="InterPro" id="IPR003760">
    <property type="entry name" value="PnrA-like"/>
</dbReference>
<name>A0A1Y2GGW9_9FUNG</name>
<comment type="subcellular location">
    <subcellularLocation>
        <location evidence="1">Cell membrane</location>
    </subcellularLocation>
</comment>
<dbReference type="Proteomes" id="UP000193648">
    <property type="component" value="Unassembled WGS sequence"/>
</dbReference>
<dbReference type="PANTHER" id="PTHR34296">
    <property type="entry name" value="TRANSCRIPTIONAL ACTIVATOR PROTEIN MED"/>
    <property type="match status" value="1"/>
</dbReference>
<accession>A0A1Y2GGW9</accession>
<dbReference type="PANTHER" id="PTHR34296:SF2">
    <property type="entry name" value="ABC TRANSPORTER GUANOSINE-BINDING PROTEIN NUPN"/>
    <property type="match status" value="1"/>
</dbReference>